<reference evidence="2 3" key="1">
    <citation type="journal article" date="2013" name="Genome Announc.">
        <title>Complete Genome Sequence of the Thermophilic and Facultatively Chemolithoautotrophic Sulfate Reducer Archaeoglobus sulfaticallidus Strain PM70-1T.</title>
        <authorList>
            <person name="Stokke R."/>
            <person name="Hocking W.P."/>
            <person name="Steinsbu B.O."/>
            <person name="Steen I.H."/>
        </authorList>
    </citation>
    <scope>NUCLEOTIDE SEQUENCE [LARGE SCALE GENOMIC DNA]</scope>
    <source>
        <strain evidence="2">PM70-1</strain>
    </source>
</reference>
<evidence type="ECO:0000313" key="2">
    <source>
        <dbReference type="EMBL" id="AGK60691.1"/>
    </source>
</evidence>
<proteinExistence type="predicted"/>
<dbReference type="InterPro" id="IPR036388">
    <property type="entry name" value="WH-like_DNA-bd_sf"/>
</dbReference>
<dbReference type="InterPro" id="IPR002831">
    <property type="entry name" value="Tscrpt_reg_TrmB_N"/>
</dbReference>
<dbReference type="eggNOG" id="arCOG02242">
    <property type="taxonomic scope" value="Archaea"/>
</dbReference>
<gene>
    <name evidence="2" type="ORF">Asulf_00673</name>
</gene>
<dbReference type="STRING" id="387631.Asulf_00673"/>
<evidence type="ECO:0000259" key="1">
    <source>
        <dbReference type="Pfam" id="PF01978"/>
    </source>
</evidence>
<dbReference type="AlphaFoldDB" id="N0BJM4"/>
<dbReference type="InterPro" id="IPR036390">
    <property type="entry name" value="WH_DNA-bd_sf"/>
</dbReference>
<keyword evidence="3" id="KW-1185">Reference proteome</keyword>
<evidence type="ECO:0000313" key="3">
    <source>
        <dbReference type="Proteomes" id="UP000013307"/>
    </source>
</evidence>
<dbReference type="GeneID" id="15392316"/>
<dbReference type="RefSeq" id="WP_015590290.1">
    <property type="nucleotide sequence ID" value="NC_021169.1"/>
</dbReference>
<dbReference type="Gene3D" id="1.10.10.10">
    <property type="entry name" value="Winged helix-like DNA-binding domain superfamily/Winged helix DNA-binding domain"/>
    <property type="match status" value="1"/>
</dbReference>
<dbReference type="HOGENOM" id="CLU_140786_0_0_2"/>
<accession>N0BJM4</accession>
<organism evidence="2 3">
    <name type="scientific">Archaeoglobus sulfaticallidus PM70-1</name>
    <dbReference type="NCBI Taxonomy" id="387631"/>
    <lineage>
        <taxon>Archaea</taxon>
        <taxon>Methanobacteriati</taxon>
        <taxon>Methanobacteriota</taxon>
        <taxon>Archaeoglobi</taxon>
        <taxon>Archaeoglobales</taxon>
        <taxon>Archaeoglobaceae</taxon>
        <taxon>Archaeoglobus</taxon>
    </lineage>
</organism>
<dbReference type="EMBL" id="CP005290">
    <property type="protein sequence ID" value="AGK60691.1"/>
    <property type="molecule type" value="Genomic_DNA"/>
</dbReference>
<dbReference type="Proteomes" id="UP000013307">
    <property type="component" value="Chromosome"/>
</dbReference>
<feature type="domain" description="Transcription regulator TrmB N-terminal" evidence="1">
    <location>
        <begin position="20"/>
        <end position="91"/>
    </location>
</feature>
<dbReference type="KEGG" id="ast:Asulf_00673"/>
<dbReference type="SUPFAM" id="SSF46785">
    <property type="entry name" value="Winged helix' DNA-binding domain"/>
    <property type="match status" value="1"/>
</dbReference>
<dbReference type="Pfam" id="PF01978">
    <property type="entry name" value="TrmB"/>
    <property type="match status" value="1"/>
</dbReference>
<sequence>MKSIKEALTRLNCDNVLECLYGMNEADIIVFKTLVKLRGAKIDTLSKTLGRRENSVYKSLQKLMLAGIVTRDKKTINDGGYYYIYKPVDVEELAKEMIKLLDDWYRRMREVIDEFVALNRSAKEDQK</sequence>
<protein>
    <submittedName>
        <fullName evidence="2">Putative transcriptional regulator</fullName>
    </submittedName>
</protein>
<dbReference type="OrthoDB" id="9141at2157"/>
<name>N0BJM4_9EURY</name>